<organism evidence="2 3">
    <name type="scientific">Solanum tuberosum</name>
    <name type="common">Potato</name>
    <dbReference type="NCBI Taxonomy" id="4113"/>
    <lineage>
        <taxon>Eukaryota</taxon>
        <taxon>Viridiplantae</taxon>
        <taxon>Streptophyta</taxon>
        <taxon>Embryophyta</taxon>
        <taxon>Tracheophyta</taxon>
        <taxon>Spermatophyta</taxon>
        <taxon>Magnoliopsida</taxon>
        <taxon>eudicotyledons</taxon>
        <taxon>Gunneridae</taxon>
        <taxon>Pentapetalae</taxon>
        <taxon>asterids</taxon>
        <taxon>lamiids</taxon>
        <taxon>Solanales</taxon>
        <taxon>Solanaceae</taxon>
        <taxon>Solanoideae</taxon>
        <taxon>Solaneae</taxon>
        <taxon>Solanum</taxon>
    </lineage>
</organism>
<feature type="compositionally biased region" description="Polar residues" evidence="1">
    <location>
        <begin position="158"/>
        <end position="167"/>
    </location>
</feature>
<keyword evidence="3" id="KW-1185">Reference proteome</keyword>
<dbReference type="PANTHER" id="PTHR34482:SF57">
    <property type="entry name" value="RETROTRANSPOSON GAG DOMAIN-CONTAINING PROTEIN"/>
    <property type="match status" value="1"/>
</dbReference>
<dbReference type="PANTHER" id="PTHR34482">
    <property type="entry name" value="DNA DAMAGE-INDUCIBLE PROTEIN 1-LIKE"/>
    <property type="match status" value="1"/>
</dbReference>
<proteinExistence type="predicted"/>
<dbReference type="HOGENOM" id="CLU_043741_3_1_1"/>
<feature type="compositionally biased region" description="Basic and acidic residues" evidence="1">
    <location>
        <begin position="44"/>
        <end position="58"/>
    </location>
</feature>
<dbReference type="InParanoid" id="M1DIT9"/>
<evidence type="ECO:0000313" key="3">
    <source>
        <dbReference type="Proteomes" id="UP000011115"/>
    </source>
</evidence>
<dbReference type="EnsemblPlants" id="PGSC0003DMT400089738">
    <property type="protein sequence ID" value="PGSC0003DMT400089738"/>
    <property type="gene ID" value="PGSC0003DMG400039309"/>
</dbReference>
<dbReference type="PaxDb" id="4113-PGSC0003DMT400089738"/>
<feature type="region of interest" description="Disordered" evidence="1">
    <location>
        <begin position="44"/>
        <end position="108"/>
    </location>
</feature>
<evidence type="ECO:0000313" key="2">
    <source>
        <dbReference type="EnsemblPlants" id="PGSC0003DMT400089738"/>
    </source>
</evidence>
<dbReference type="Proteomes" id="UP000011115">
    <property type="component" value="Unassembled WGS sequence"/>
</dbReference>
<protein>
    <submittedName>
        <fullName evidence="2">Retrotransposon gag protein</fullName>
    </submittedName>
</protein>
<dbReference type="Gramene" id="PGSC0003DMT400089738">
    <property type="protein sequence ID" value="PGSC0003DMT400089738"/>
    <property type="gene ID" value="PGSC0003DMG400039309"/>
</dbReference>
<accession>M1DIT9</accession>
<evidence type="ECO:0000256" key="1">
    <source>
        <dbReference type="SAM" id="MobiDB-lite"/>
    </source>
</evidence>
<name>M1DIT9_SOLTU</name>
<reference evidence="2" key="2">
    <citation type="submission" date="2015-06" db="UniProtKB">
        <authorList>
            <consortium name="EnsemblPlants"/>
        </authorList>
    </citation>
    <scope>IDENTIFICATION</scope>
    <source>
        <strain evidence="2">DM1-3 516 R44</strain>
    </source>
</reference>
<sequence>MSKFVSGVSDMVVKERRTAMLVHDMDISRLMVHVQQIEEEKLKERSREVKRARVDDGNFAHSRSGGWGHSRFRKKFSGEGSTNAPPRPRNEWVSNPKPQGDGGKSLMPTCAKYGRNHEGKCLAGSNAYFRCGKMDHKIRDFPLGTRNKGDSRHRAQPYPSSDPSGSGENAPKQNRFYAL</sequence>
<reference evidence="3" key="1">
    <citation type="journal article" date="2011" name="Nature">
        <title>Genome sequence and analysis of the tuber crop potato.</title>
        <authorList>
            <consortium name="The Potato Genome Sequencing Consortium"/>
        </authorList>
    </citation>
    <scope>NUCLEOTIDE SEQUENCE [LARGE SCALE GENOMIC DNA]</scope>
    <source>
        <strain evidence="3">cv. DM1-3 516 R44</strain>
    </source>
</reference>
<feature type="region of interest" description="Disordered" evidence="1">
    <location>
        <begin position="139"/>
        <end position="179"/>
    </location>
</feature>
<dbReference type="AlphaFoldDB" id="M1DIT9"/>